<evidence type="ECO:0000256" key="2">
    <source>
        <dbReference type="ARBA" id="ARBA00022741"/>
    </source>
</evidence>
<comment type="similarity">
    <text evidence="1">Belongs to the TRAFAC class dynamin-like GTPase superfamily. IRG family.</text>
</comment>
<accession>A0A9D3XHF9</accession>
<gene>
    <name evidence="6" type="ORF">KIL84_005836</name>
</gene>
<reference evidence="6" key="1">
    <citation type="submission" date="2021-09" db="EMBL/GenBank/DDBJ databases">
        <title>The genome of Mauremys mutica provides insights into the evolution of semi-aquatic lifestyle.</title>
        <authorList>
            <person name="Gong S."/>
            <person name="Gao Y."/>
        </authorList>
    </citation>
    <scope>NUCLEOTIDE SEQUENCE</scope>
    <source>
        <strain evidence="6">MM-2020</strain>
        <tissue evidence="6">Muscle</tissue>
    </source>
</reference>
<evidence type="ECO:0000256" key="3">
    <source>
        <dbReference type="ARBA" id="ARBA00022801"/>
    </source>
</evidence>
<dbReference type="SUPFAM" id="SSF52540">
    <property type="entry name" value="P-loop containing nucleoside triphosphate hydrolases"/>
    <property type="match status" value="2"/>
</dbReference>
<dbReference type="Pfam" id="PF05049">
    <property type="entry name" value="IIGP"/>
    <property type="match status" value="2"/>
</dbReference>
<dbReference type="GO" id="GO:0003924">
    <property type="term" value="F:GTPase activity"/>
    <property type="evidence" value="ECO:0007669"/>
    <property type="project" value="TreeGrafter"/>
</dbReference>
<feature type="domain" description="IRG-type G" evidence="5">
    <location>
        <begin position="55"/>
        <end position="235"/>
    </location>
</feature>
<protein>
    <recommendedName>
        <fullName evidence="5">IRG-type G domain-containing protein</fullName>
    </recommendedName>
</protein>
<dbReference type="GO" id="GO:0016020">
    <property type="term" value="C:membrane"/>
    <property type="evidence" value="ECO:0007669"/>
    <property type="project" value="InterPro"/>
</dbReference>
<evidence type="ECO:0000256" key="1">
    <source>
        <dbReference type="ARBA" id="ARBA00005429"/>
    </source>
</evidence>
<keyword evidence="7" id="KW-1185">Reference proteome</keyword>
<evidence type="ECO:0000313" key="7">
    <source>
        <dbReference type="Proteomes" id="UP000827986"/>
    </source>
</evidence>
<feature type="domain" description="IRG-type G" evidence="5">
    <location>
        <begin position="452"/>
        <end position="632"/>
    </location>
</feature>
<dbReference type="PANTHER" id="PTHR32341">
    <property type="entry name" value="INTERFERON-INDUCIBLE GTPASE"/>
    <property type="match status" value="1"/>
</dbReference>
<dbReference type="InterPro" id="IPR051515">
    <property type="entry name" value="IRG"/>
</dbReference>
<keyword evidence="2" id="KW-0547">Nucleotide-binding</keyword>
<evidence type="ECO:0000313" key="6">
    <source>
        <dbReference type="EMBL" id="KAH1179786.1"/>
    </source>
</evidence>
<dbReference type="Gene3D" id="3.40.50.300">
    <property type="entry name" value="P-loop containing nucleotide triphosphate hydrolases"/>
    <property type="match status" value="2"/>
</dbReference>
<keyword evidence="4" id="KW-0342">GTP-binding</keyword>
<name>A0A9D3XHF9_9SAUR</name>
<dbReference type="InterPro" id="IPR027417">
    <property type="entry name" value="P-loop_NTPase"/>
</dbReference>
<dbReference type="EMBL" id="JAHDVG010000471">
    <property type="protein sequence ID" value="KAH1179786.1"/>
    <property type="molecule type" value="Genomic_DNA"/>
</dbReference>
<dbReference type="FunFam" id="3.40.50.300:FF:000541">
    <property type="entry name" value="Immunity related GTPase M"/>
    <property type="match status" value="2"/>
</dbReference>
<evidence type="ECO:0000256" key="4">
    <source>
        <dbReference type="ARBA" id="ARBA00023134"/>
    </source>
</evidence>
<comment type="caution">
    <text evidence="6">The sequence shown here is derived from an EMBL/GenBank/DDBJ whole genome shotgun (WGS) entry which is preliminary data.</text>
</comment>
<organism evidence="6 7">
    <name type="scientific">Mauremys mutica</name>
    <name type="common">yellowpond turtle</name>
    <dbReference type="NCBI Taxonomy" id="74926"/>
    <lineage>
        <taxon>Eukaryota</taxon>
        <taxon>Metazoa</taxon>
        <taxon>Chordata</taxon>
        <taxon>Craniata</taxon>
        <taxon>Vertebrata</taxon>
        <taxon>Euteleostomi</taxon>
        <taxon>Archelosauria</taxon>
        <taxon>Testudinata</taxon>
        <taxon>Testudines</taxon>
        <taxon>Cryptodira</taxon>
        <taxon>Durocryptodira</taxon>
        <taxon>Testudinoidea</taxon>
        <taxon>Geoemydidae</taxon>
        <taxon>Geoemydinae</taxon>
        <taxon>Mauremys</taxon>
    </lineage>
</organism>
<dbReference type="PANTHER" id="PTHR32341:SF17">
    <property type="entry name" value="IRG-TYPE G DOMAIN-CONTAINING PROTEIN"/>
    <property type="match status" value="1"/>
</dbReference>
<dbReference type="PROSITE" id="PS51716">
    <property type="entry name" value="G_IRG"/>
    <property type="match status" value="2"/>
</dbReference>
<sequence length="808" mass="90699">MADLKPTAGDLYAEYRNILPGISAEQTKQIEAAIKTGNFLEAASVVQTFKNLSGIEFNIAVTGESGSGKSSLVNAIRSLGNEDEGAAETRVVEMTKEPVPYWHPMCPMMIVWDLPAIGTPDFQPDAYLKQVKFSRYAVFIIIASERSRFCHTKLAREIQKMGKKFFFVRAKVDLDLYNEESKESFNEERTLDKIRNDCVNNLSRVGMSSPQVFLVSSREFQKYDSPQLQKTLLKELYHHKPETFRNTEAPSSSSYLRHSAVWRKGIQDGSSVTDLTSPVSSRCSVNPVHTRSLSQVEKTPSYLRNSAVWQKGFQDGSSVPDLASSVSGQCSVNPVRTRSLFQEKRTPSYLRKSAVWRKGIQDGSSVTDLASSVSGQCSVNPVRTRSLSQVEKRSRITEDLKADWCDLFSKWRHKLPGLSEEETEKFQTAVKAGNLSEAMSVVNMSEVMLRNTKLNIAITGNSGSGKSSFINAIRSLNDDDRGAAETGVTETTKDPTAYPHPIHPNVIVWDLPGIGTMKYPAETYLTDVKVCRYDFFIIIAAGRFTEADTKLAKEINSMGKKFYFVRTKVDVDLVNERRKRDFNEEKTLEAVRSDCMEQLQEAGISSPQVFLVSRWDFDKYDYPQLQETLANDLNIHKRHVLICALPSTSEEILKEKQKALQEQIWKQALKSCALAAVPLPFLSVKCDVNILVENMREYCKSFGLDNDSIKSLAKQVRMSVTELKSVIKSPLAKDITKEEALKRLREATGEPIMTVKYFISIIPLIGTGIAAKKSYSITYEVLHTFLDEVTEDAQRVLKKALEGAENNL</sequence>
<dbReference type="Proteomes" id="UP000827986">
    <property type="component" value="Unassembled WGS sequence"/>
</dbReference>
<keyword evidence="3" id="KW-0378">Hydrolase</keyword>
<dbReference type="InterPro" id="IPR030385">
    <property type="entry name" value="G_IRG_dom"/>
</dbReference>
<dbReference type="InterPro" id="IPR007743">
    <property type="entry name" value="Immunity-related_GTPase-like"/>
</dbReference>
<dbReference type="AlphaFoldDB" id="A0A9D3XHF9"/>
<dbReference type="GO" id="GO:0005525">
    <property type="term" value="F:GTP binding"/>
    <property type="evidence" value="ECO:0007669"/>
    <property type="project" value="UniProtKB-KW"/>
</dbReference>
<evidence type="ECO:0000259" key="5">
    <source>
        <dbReference type="PROSITE" id="PS51716"/>
    </source>
</evidence>
<proteinExistence type="inferred from homology"/>